<sequence length="29" mass="3428">MTHFKALNYFQALKMYVFFNFGVGIIVNN</sequence>
<feature type="transmembrane region" description="Helical" evidence="1">
    <location>
        <begin position="6"/>
        <end position="27"/>
    </location>
</feature>
<dbReference type="AlphaFoldDB" id="A0A0E9XV91"/>
<reference evidence="2" key="1">
    <citation type="submission" date="2014-11" db="EMBL/GenBank/DDBJ databases">
        <authorList>
            <person name="Amaro Gonzalez C."/>
        </authorList>
    </citation>
    <scope>NUCLEOTIDE SEQUENCE</scope>
</reference>
<accession>A0A0E9XV91</accession>
<evidence type="ECO:0000256" key="1">
    <source>
        <dbReference type="SAM" id="Phobius"/>
    </source>
</evidence>
<keyword evidence="1" id="KW-0812">Transmembrane</keyword>
<keyword evidence="1" id="KW-1133">Transmembrane helix</keyword>
<evidence type="ECO:0000313" key="2">
    <source>
        <dbReference type="EMBL" id="JAI06312.1"/>
    </source>
</evidence>
<name>A0A0E9XV91_ANGAN</name>
<reference evidence="2" key="2">
    <citation type="journal article" date="2015" name="Fish Shellfish Immunol.">
        <title>Early steps in the European eel (Anguilla anguilla)-Vibrio vulnificus interaction in the gills: Role of the RtxA13 toxin.</title>
        <authorList>
            <person name="Callol A."/>
            <person name="Pajuelo D."/>
            <person name="Ebbesson L."/>
            <person name="Teles M."/>
            <person name="MacKenzie S."/>
            <person name="Amaro C."/>
        </authorList>
    </citation>
    <scope>NUCLEOTIDE SEQUENCE</scope>
</reference>
<organism evidence="2">
    <name type="scientific">Anguilla anguilla</name>
    <name type="common">European freshwater eel</name>
    <name type="synonym">Muraena anguilla</name>
    <dbReference type="NCBI Taxonomy" id="7936"/>
    <lineage>
        <taxon>Eukaryota</taxon>
        <taxon>Metazoa</taxon>
        <taxon>Chordata</taxon>
        <taxon>Craniata</taxon>
        <taxon>Vertebrata</taxon>
        <taxon>Euteleostomi</taxon>
        <taxon>Actinopterygii</taxon>
        <taxon>Neopterygii</taxon>
        <taxon>Teleostei</taxon>
        <taxon>Anguilliformes</taxon>
        <taxon>Anguillidae</taxon>
        <taxon>Anguilla</taxon>
    </lineage>
</organism>
<protein>
    <submittedName>
        <fullName evidence="2">Uncharacterized protein</fullName>
    </submittedName>
</protein>
<proteinExistence type="predicted"/>
<keyword evidence="1" id="KW-0472">Membrane</keyword>
<dbReference type="EMBL" id="GBXM01002266">
    <property type="protein sequence ID" value="JAI06312.1"/>
    <property type="molecule type" value="Transcribed_RNA"/>
</dbReference>